<feature type="transmembrane region" description="Helical" evidence="8">
    <location>
        <begin position="242"/>
        <end position="258"/>
    </location>
</feature>
<keyword evidence="5 8" id="KW-0812">Transmembrane</keyword>
<feature type="transmembrane region" description="Helical" evidence="8">
    <location>
        <begin position="336"/>
        <end position="354"/>
    </location>
</feature>
<accession>A0A7W9CIE0</accession>
<feature type="transmembrane region" description="Helical" evidence="8">
    <location>
        <begin position="12"/>
        <end position="29"/>
    </location>
</feature>
<feature type="transmembrane region" description="Helical" evidence="8">
    <location>
        <begin position="132"/>
        <end position="150"/>
    </location>
</feature>
<proteinExistence type="predicted"/>
<dbReference type="InterPro" id="IPR036259">
    <property type="entry name" value="MFS_trans_sf"/>
</dbReference>
<name>A0A7W9CIE0_9CAUL</name>
<dbReference type="Gene3D" id="1.20.1250.20">
    <property type="entry name" value="MFS general substrate transporter like domains"/>
    <property type="match status" value="2"/>
</dbReference>
<evidence type="ECO:0000256" key="8">
    <source>
        <dbReference type="SAM" id="Phobius"/>
    </source>
</evidence>
<keyword evidence="7 8" id="KW-0472">Membrane</keyword>
<evidence type="ECO:0000313" key="11">
    <source>
        <dbReference type="Proteomes" id="UP000545037"/>
    </source>
</evidence>
<feature type="transmembrane region" description="Helical" evidence="8">
    <location>
        <begin position="73"/>
        <end position="92"/>
    </location>
</feature>
<dbReference type="InterPro" id="IPR026032">
    <property type="entry name" value="HcaT-like"/>
</dbReference>
<evidence type="ECO:0000256" key="7">
    <source>
        <dbReference type="ARBA" id="ARBA00023136"/>
    </source>
</evidence>
<dbReference type="Pfam" id="PF12832">
    <property type="entry name" value="MFS_1_like"/>
    <property type="match status" value="1"/>
</dbReference>
<keyword evidence="6 8" id="KW-1133">Transmembrane helix</keyword>
<dbReference type="GO" id="GO:0005886">
    <property type="term" value="C:plasma membrane"/>
    <property type="evidence" value="ECO:0007669"/>
    <property type="project" value="UniProtKB-SubCell"/>
</dbReference>
<evidence type="ECO:0000256" key="4">
    <source>
        <dbReference type="ARBA" id="ARBA00022519"/>
    </source>
</evidence>
<dbReference type="GO" id="GO:0015528">
    <property type="term" value="F:lactose:proton symporter activity"/>
    <property type="evidence" value="ECO:0007669"/>
    <property type="project" value="TreeGrafter"/>
</dbReference>
<keyword evidence="11" id="KW-1185">Reference proteome</keyword>
<dbReference type="PIRSF" id="PIRSF004925">
    <property type="entry name" value="HcaT"/>
    <property type="match status" value="1"/>
</dbReference>
<evidence type="ECO:0000256" key="1">
    <source>
        <dbReference type="ARBA" id="ARBA00004429"/>
    </source>
</evidence>
<keyword evidence="2" id="KW-0813">Transport</keyword>
<evidence type="ECO:0000259" key="9">
    <source>
        <dbReference type="Pfam" id="PF12832"/>
    </source>
</evidence>
<feature type="transmembrane region" description="Helical" evidence="8">
    <location>
        <begin position="199"/>
        <end position="222"/>
    </location>
</feature>
<evidence type="ECO:0000256" key="6">
    <source>
        <dbReference type="ARBA" id="ARBA00022989"/>
    </source>
</evidence>
<gene>
    <name evidence="10" type="ORF">GGR13_001844</name>
</gene>
<feature type="transmembrane region" description="Helical" evidence="8">
    <location>
        <begin position="41"/>
        <end position="61"/>
    </location>
</feature>
<dbReference type="NCBIfam" id="NF037955">
    <property type="entry name" value="mfs"/>
    <property type="match status" value="1"/>
</dbReference>
<dbReference type="AlphaFoldDB" id="A0A7W9CIE0"/>
<comment type="caution">
    <text evidence="10">The sequence shown here is derived from an EMBL/GenBank/DDBJ whole genome shotgun (WGS) entry which is preliminary data.</text>
</comment>
<evidence type="ECO:0000256" key="5">
    <source>
        <dbReference type="ARBA" id="ARBA00022692"/>
    </source>
</evidence>
<keyword evidence="3" id="KW-1003">Cell membrane</keyword>
<evidence type="ECO:0000313" key="10">
    <source>
        <dbReference type="EMBL" id="MBB5746240.1"/>
    </source>
</evidence>
<comment type="subcellular location">
    <subcellularLocation>
        <location evidence="1">Cell inner membrane</location>
        <topology evidence="1">Multi-pass membrane protein</topology>
    </subcellularLocation>
</comment>
<reference evidence="10 11" key="1">
    <citation type="submission" date="2020-08" db="EMBL/GenBank/DDBJ databases">
        <title>Genomic Encyclopedia of Type Strains, Phase IV (KMG-IV): sequencing the most valuable type-strain genomes for metagenomic binning, comparative biology and taxonomic classification.</title>
        <authorList>
            <person name="Goeker M."/>
        </authorList>
    </citation>
    <scope>NUCLEOTIDE SEQUENCE [LARGE SCALE GENOMIC DNA]</scope>
    <source>
        <strain evidence="10 11">DSM 4737</strain>
    </source>
</reference>
<evidence type="ECO:0000256" key="2">
    <source>
        <dbReference type="ARBA" id="ARBA00022448"/>
    </source>
</evidence>
<dbReference type="SUPFAM" id="SSF103473">
    <property type="entry name" value="MFS general substrate transporter"/>
    <property type="match status" value="1"/>
</dbReference>
<dbReference type="InterPro" id="IPR024989">
    <property type="entry name" value="MFS_assoc_dom"/>
</dbReference>
<dbReference type="GO" id="GO:0030395">
    <property type="term" value="F:lactose binding"/>
    <property type="evidence" value="ECO:0007669"/>
    <property type="project" value="TreeGrafter"/>
</dbReference>
<feature type="domain" description="Major facilitator superfamily associated" evidence="9">
    <location>
        <begin position="6"/>
        <end position="363"/>
    </location>
</feature>
<feature type="transmembrane region" description="Helical" evidence="8">
    <location>
        <begin position="270"/>
        <end position="289"/>
    </location>
</feature>
<dbReference type="Proteomes" id="UP000545037">
    <property type="component" value="Unassembled WGS sequence"/>
</dbReference>
<organism evidence="10 11">
    <name type="scientific">Brevundimonas variabilis</name>
    <dbReference type="NCBI Taxonomy" id="74312"/>
    <lineage>
        <taxon>Bacteria</taxon>
        <taxon>Pseudomonadati</taxon>
        <taxon>Pseudomonadota</taxon>
        <taxon>Alphaproteobacteria</taxon>
        <taxon>Caulobacterales</taxon>
        <taxon>Caulobacteraceae</taxon>
        <taxon>Brevundimonas</taxon>
    </lineage>
</organism>
<feature type="transmembrane region" description="Helical" evidence="8">
    <location>
        <begin position="360"/>
        <end position="377"/>
    </location>
</feature>
<feature type="transmembrane region" description="Helical" evidence="8">
    <location>
        <begin position="156"/>
        <end position="176"/>
    </location>
</feature>
<keyword evidence="4" id="KW-0997">Cell inner membrane</keyword>
<protein>
    <submittedName>
        <fullName evidence="10">PPP family 3-phenylpropionic acid transporter</fullName>
    </submittedName>
</protein>
<sequence length="395" mass="41766">MKSSQRMALQYGLMFAANGVSLPFAGLWFRAQGLSGAEIGTLLAVPMLARLVTGPAIAVWADGFTQRRTPIAILALVAALAYGAAGLVEGFALWAPLWFIAATAAGAMIPLSDVMTLRLARREGFAFAFPRGCGSAAFVAANILMGALLARTSVDVVIVFIVVATLLVAMLAARLLPPEPVGEGVVTAKRDRFKGMGRLVADPVFLTAIVAIGCVQATHAFYYGFSAIAWKAQGIDEATTGLLWAFSVVVEIGFMWAIEPWRRARGIGPWLLLMFGVIAALVRWGLMAFSPPLWALWPLQALHGLTFAATYLAGVQIVERLSPPAHQTAAQTLNSVLAAGVLIGLATVFSGPLYDAYGAHGYWAMTVLAALGGIAAIRLRTHLDDQSDVSSARQG</sequence>
<dbReference type="PANTHER" id="PTHR23522">
    <property type="entry name" value="BLL5896 PROTEIN"/>
    <property type="match status" value="1"/>
</dbReference>
<feature type="transmembrane region" description="Helical" evidence="8">
    <location>
        <begin position="295"/>
        <end position="315"/>
    </location>
</feature>
<dbReference type="EMBL" id="JACHOR010000003">
    <property type="protein sequence ID" value="MBB5746240.1"/>
    <property type="molecule type" value="Genomic_DNA"/>
</dbReference>
<dbReference type="RefSeq" id="WP_183213233.1">
    <property type="nucleotide sequence ID" value="NZ_JACHOR010000003.1"/>
</dbReference>
<dbReference type="PANTHER" id="PTHR23522:SF10">
    <property type="entry name" value="3-PHENYLPROPIONIC ACID TRANSPORTER-RELATED"/>
    <property type="match status" value="1"/>
</dbReference>
<evidence type="ECO:0000256" key="3">
    <source>
        <dbReference type="ARBA" id="ARBA00022475"/>
    </source>
</evidence>